<sequence>METTEQKQLSAELQELYLENKEWFSEILFLEDEMRFFRKLFDKVITLSVQENKIGELHPVNKSLTELNEKRQALKTLIIKHQHDLESLIKDELKTNGIDLLNDNAQIIKTIKALFAEEKVVRKNLYVLTEKVFEDEHKGHLLSN</sequence>
<keyword evidence="2" id="KW-1185">Reference proteome</keyword>
<dbReference type="RefSeq" id="WP_379042492.1">
    <property type="nucleotide sequence ID" value="NZ_JBHSKW010000023.1"/>
</dbReference>
<proteinExistence type="predicted"/>
<gene>
    <name evidence="1" type="ORF">ACFSSE_11705</name>
</gene>
<dbReference type="EMBL" id="JBHULV010000041">
    <property type="protein sequence ID" value="MFD2732368.1"/>
    <property type="molecule type" value="Genomic_DNA"/>
</dbReference>
<dbReference type="Proteomes" id="UP001597546">
    <property type="component" value="Unassembled WGS sequence"/>
</dbReference>
<reference evidence="2" key="1">
    <citation type="journal article" date="2019" name="Int. J. Syst. Evol. Microbiol.">
        <title>The Global Catalogue of Microorganisms (GCM) 10K type strain sequencing project: providing services to taxonomists for standard genome sequencing and annotation.</title>
        <authorList>
            <consortium name="The Broad Institute Genomics Platform"/>
            <consortium name="The Broad Institute Genome Sequencing Center for Infectious Disease"/>
            <person name="Wu L."/>
            <person name="Ma J."/>
        </authorList>
    </citation>
    <scope>NUCLEOTIDE SEQUENCE [LARGE SCALE GENOMIC DNA]</scope>
    <source>
        <strain evidence="2">KCTC 42456</strain>
    </source>
</reference>
<evidence type="ECO:0008006" key="3">
    <source>
        <dbReference type="Google" id="ProtNLM"/>
    </source>
</evidence>
<name>A0ABW5TU90_9SPHI</name>
<evidence type="ECO:0000313" key="2">
    <source>
        <dbReference type="Proteomes" id="UP001597546"/>
    </source>
</evidence>
<protein>
    <recommendedName>
        <fullName evidence="3">FlgN protein</fullName>
    </recommendedName>
</protein>
<accession>A0ABW5TU90</accession>
<evidence type="ECO:0000313" key="1">
    <source>
        <dbReference type="EMBL" id="MFD2732368.1"/>
    </source>
</evidence>
<organism evidence="1 2">
    <name type="scientific">Pedobacter alpinus</name>
    <dbReference type="NCBI Taxonomy" id="1590643"/>
    <lineage>
        <taxon>Bacteria</taxon>
        <taxon>Pseudomonadati</taxon>
        <taxon>Bacteroidota</taxon>
        <taxon>Sphingobacteriia</taxon>
        <taxon>Sphingobacteriales</taxon>
        <taxon>Sphingobacteriaceae</taxon>
        <taxon>Pedobacter</taxon>
    </lineage>
</organism>
<comment type="caution">
    <text evidence="1">The sequence shown here is derived from an EMBL/GenBank/DDBJ whole genome shotgun (WGS) entry which is preliminary data.</text>
</comment>